<dbReference type="InterPro" id="IPR011768">
    <property type="entry name" value="Transl_elongation_fac_P"/>
</dbReference>
<evidence type="ECO:0000256" key="9">
    <source>
        <dbReference type="RuleBase" id="RU004389"/>
    </source>
</evidence>
<comment type="similarity">
    <text evidence="3 7 9">Belongs to the elongation factor P family.</text>
</comment>
<dbReference type="PIRSF" id="PIRSF005901">
    <property type="entry name" value="EF-P"/>
    <property type="match status" value="1"/>
</dbReference>
<keyword evidence="5 7" id="KW-0251">Elongation factor</keyword>
<protein>
    <recommendedName>
        <fullName evidence="7 8">Elongation factor P</fullName>
        <shortName evidence="7">EF-P</shortName>
    </recommendedName>
</protein>
<dbReference type="PANTHER" id="PTHR30053">
    <property type="entry name" value="ELONGATION FACTOR P"/>
    <property type="match status" value="1"/>
</dbReference>
<evidence type="ECO:0000256" key="6">
    <source>
        <dbReference type="ARBA" id="ARBA00022917"/>
    </source>
</evidence>
<evidence type="ECO:0000256" key="3">
    <source>
        <dbReference type="ARBA" id="ARBA00009479"/>
    </source>
</evidence>
<dbReference type="InterPro" id="IPR015365">
    <property type="entry name" value="Elong-fact-P_C"/>
</dbReference>
<dbReference type="AlphaFoldDB" id="A0A6J5JWA1"/>
<dbReference type="EMBL" id="LR794158">
    <property type="protein sequence ID" value="CAB3976294.1"/>
    <property type="molecule type" value="Genomic_DNA"/>
</dbReference>
<comment type="pathway">
    <text evidence="2 7">Protein biosynthesis; polypeptide chain elongation.</text>
</comment>
<evidence type="ECO:0000259" key="10">
    <source>
        <dbReference type="SMART" id="SM00841"/>
    </source>
</evidence>
<dbReference type="Gene3D" id="2.40.50.140">
    <property type="entry name" value="Nucleic acid-binding proteins"/>
    <property type="match status" value="2"/>
</dbReference>
<evidence type="ECO:0000313" key="12">
    <source>
        <dbReference type="EMBL" id="CAB3976294.1"/>
    </source>
</evidence>
<evidence type="ECO:0000256" key="8">
    <source>
        <dbReference type="NCBIfam" id="TIGR00038"/>
    </source>
</evidence>
<comment type="function">
    <text evidence="7">Involved in peptide bond synthesis. Alleviates ribosome stalling that occurs when 3 or more consecutive Pro residues or the sequence PPG is present in a protein, possibly by augmenting the peptidyl transferase activity of the ribosome. Modification of Lys-34 is required for alleviation.</text>
</comment>
<dbReference type="SMART" id="SM01185">
    <property type="entry name" value="EFP"/>
    <property type="match status" value="1"/>
</dbReference>
<feature type="domain" description="Elongation factor P C-terminal" evidence="10">
    <location>
        <begin position="131"/>
        <end position="186"/>
    </location>
</feature>
<comment type="PTM">
    <text evidence="7">May be beta-lysylated on the epsilon-amino group of Lys-34 by the combined action of EpmA and EpmB, and then hydroxylated on the C5 position of the same residue by EpmC (if this protein is present). Lysylation is critical for the stimulatory effect of EF-P on peptide-bond formation. The lysylation moiety may extend toward the peptidyltransferase center and stabilize the terminal 3-CCA end of the tRNA. Hydroxylation of the C5 position on Lys-34 may allow additional potential stabilizing hydrogen-bond interactions with the P-tRNA.</text>
</comment>
<dbReference type="GO" id="GO:0005829">
    <property type="term" value="C:cytosol"/>
    <property type="evidence" value="ECO:0007669"/>
    <property type="project" value="UniProtKB-ARBA"/>
</dbReference>
<dbReference type="NCBIfam" id="NF001810">
    <property type="entry name" value="PRK00529.1"/>
    <property type="match status" value="1"/>
</dbReference>
<keyword evidence="6 7" id="KW-0648">Protein biosynthesis</keyword>
<keyword evidence="7" id="KW-0379">Hydroxylation</keyword>
<evidence type="ECO:0000256" key="1">
    <source>
        <dbReference type="ARBA" id="ARBA00004496"/>
    </source>
</evidence>
<dbReference type="RefSeq" id="WP_176604827.1">
    <property type="nucleotide sequence ID" value="NZ_LR794158.1"/>
</dbReference>
<dbReference type="UniPathway" id="UPA00345"/>
<name>A0A6J5JWA1_9GAMM</name>
<dbReference type="SMART" id="SM00841">
    <property type="entry name" value="Elong-fact-P_C"/>
    <property type="match status" value="1"/>
</dbReference>
<dbReference type="GO" id="GO:0043043">
    <property type="term" value="P:peptide biosynthetic process"/>
    <property type="evidence" value="ECO:0007669"/>
    <property type="project" value="InterPro"/>
</dbReference>
<dbReference type="Proteomes" id="UP000509549">
    <property type="component" value="Chromosome"/>
</dbReference>
<dbReference type="PANTHER" id="PTHR30053:SF12">
    <property type="entry name" value="ELONGATION FACTOR P (EF-P) FAMILY PROTEIN"/>
    <property type="match status" value="1"/>
</dbReference>
<dbReference type="Pfam" id="PF09285">
    <property type="entry name" value="Elong-fact-P_C"/>
    <property type="match status" value="1"/>
</dbReference>
<dbReference type="InterPro" id="IPR014722">
    <property type="entry name" value="Rib_uL2_dom2"/>
</dbReference>
<dbReference type="SUPFAM" id="SSF50104">
    <property type="entry name" value="Translation proteins SH3-like domain"/>
    <property type="match status" value="1"/>
</dbReference>
<dbReference type="Pfam" id="PF01132">
    <property type="entry name" value="EFP"/>
    <property type="match status" value="1"/>
</dbReference>
<organism evidence="12 13">
    <name type="scientific">Candidatus Azoamicus ciliaticola</name>
    <dbReference type="NCBI Taxonomy" id="2652803"/>
    <lineage>
        <taxon>Bacteria</taxon>
        <taxon>Pseudomonadati</taxon>
        <taxon>Pseudomonadota</taxon>
        <taxon>Gammaproteobacteria</taxon>
        <taxon>Candidatus Azoamicaceae</taxon>
        <taxon>Candidatus Azoamicus</taxon>
    </lineage>
</organism>
<reference evidence="12 13" key="1">
    <citation type="submission" date="2020-04" db="EMBL/GenBank/DDBJ databases">
        <authorList>
            <person name="Graf S J."/>
        </authorList>
    </citation>
    <scope>NUCLEOTIDE SEQUENCE [LARGE SCALE GENOMIC DNA]</scope>
    <source>
        <strain evidence="12">1</strain>
    </source>
</reference>
<sequence>MIFFKSKDFKVGLKIEINDEPFIIVENEFVNPGKGQAFNRLKLKSFITGLVIRKTVKLGEKLKSTDLFELKVKYLYFDSNSYHFMNEDSFEYYDVSLDIIGETKNWLKEGCFCFIVFLNDKIVYVKPSKFSELSVLECEDVNSASVVSKNSKNAILETGVNIKVPLFVKVNDIVKVDTEEKSYISRVN</sequence>
<feature type="domain" description="Translation elongation factor P/YeiP central" evidence="11">
    <location>
        <begin position="69"/>
        <end position="123"/>
    </location>
</feature>
<evidence type="ECO:0000256" key="7">
    <source>
        <dbReference type="HAMAP-Rule" id="MF_00141"/>
    </source>
</evidence>
<evidence type="ECO:0000256" key="5">
    <source>
        <dbReference type="ARBA" id="ARBA00022768"/>
    </source>
</evidence>
<dbReference type="HAMAP" id="MF_00141">
    <property type="entry name" value="EF_P"/>
    <property type="match status" value="1"/>
</dbReference>
<proteinExistence type="inferred from homology"/>
<dbReference type="KEGG" id="acil:ESZ_00074"/>
<dbReference type="NCBIfam" id="TIGR00038">
    <property type="entry name" value="efp"/>
    <property type="match status" value="1"/>
</dbReference>
<feature type="modified residue" description="N6-(3,6-diaminohexanoyl)-5-hydroxylysine" evidence="7">
    <location>
        <position position="34"/>
    </location>
</feature>
<evidence type="ECO:0000256" key="2">
    <source>
        <dbReference type="ARBA" id="ARBA00004815"/>
    </source>
</evidence>
<dbReference type="Pfam" id="PF08207">
    <property type="entry name" value="EFP_N"/>
    <property type="match status" value="1"/>
</dbReference>
<dbReference type="InterPro" id="IPR001059">
    <property type="entry name" value="Transl_elong_P/YeiP_cen"/>
</dbReference>
<comment type="subcellular location">
    <subcellularLocation>
        <location evidence="1 7">Cytoplasm</location>
    </subcellularLocation>
</comment>
<dbReference type="FunFam" id="2.30.30.30:FF:000003">
    <property type="entry name" value="Elongation factor P"/>
    <property type="match status" value="1"/>
</dbReference>
<keyword evidence="13" id="KW-1185">Reference proteome</keyword>
<dbReference type="SUPFAM" id="SSF50249">
    <property type="entry name" value="Nucleic acid-binding proteins"/>
    <property type="match status" value="2"/>
</dbReference>
<dbReference type="FunFam" id="2.40.50.140:FF:000004">
    <property type="entry name" value="Elongation factor P"/>
    <property type="match status" value="1"/>
</dbReference>
<dbReference type="InterPro" id="IPR012340">
    <property type="entry name" value="NA-bd_OB-fold"/>
</dbReference>
<dbReference type="GO" id="GO:0003746">
    <property type="term" value="F:translation elongation factor activity"/>
    <property type="evidence" value="ECO:0007669"/>
    <property type="project" value="UniProtKB-UniRule"/>
</dbReference>
<evidence type="ECO:0000259" key="11">
    <source>
        <dbReference type="SMART" id="SM01185"/>
    </source>
</evidence>
<dbReference type="InterPro" id="IPR013185">
    <property type="entry name" value="Transl_elong_KOW-like"/>
</dbReference>
<evidence type="ECO:0000256" key="4">
    <source>
        <dbReference type="ARBA" id="ARBA00022490"/>
    </source>
</evidence>
<keyword evidence="4 7" id="KW-0963">Cytoplasm</keyword>
<dbReference type="Gene3D" id="2.30.30.30">
    <property type="match status" value="1"/>
</dbReference>
<dbReference type="InterPro" id="IPR008991">
    <property type="entry name" value="Translation_prot_SH3-like_sf"/>
</dbReference>
<evidence type="ECO:0000313" key="13">
    <source>
        <dbReference type="Proteomes" id="UP000509549"/>
    </source>
</evidence>
<dbReference type="InterPro" id="IPR020599">
    <property type="entry name" value="Transl_elong_fac_P/YeiP"/>
</dbReference>
<accession>A0A6J5JWA1</accession>
<gene>
    <name evidence="7 12" type="primary">efp</name>
    <name evidence="12" type="ORF">ESZ_00074</name>
</gene>